<evidence type="ECO:0000313" key="2">
    <source>
        <dbReference type="EMBL" id="MED6186962.1"/>
    </source>
</evidence>
<evidence type="ECO:0000256" key="1">
    <source>
        <dbReference type="SAM" id="Phobius"/>
    </source>
</evidence>
<protein>
    <submittedName>
        <fullName evidence="2">Uncharacterized protein</fullName>
    </submittedName>
</protein>
<name>A0ABU6WM59_9FABA</name>
<keyword evidence="1" id="KW-1133">Transmembrane helix</keyword>
<gene>
    <name evidence="2" type="ORF">PIB30_071794</name>
</gene>
<proteinExistence type="predicted"/>
<comment type="caution">
    <text evidence="2">The sequence shown here is derived from an EMBL/GenBank/DDBJ whole genome shotgun (WGS) entry which is preliminary data.</text>
</comment>
<feature type="transmembrane region" description="Helical" evidence="1">
    <location>
        <begin position="27"/>
        <end position="46"/>
    </location>
</feature>
<accession>A0ABU6WM59</accession>
<evidence type="ECO:0000313" key="3">
    <source>
        <dbReference type="Proteomes" id="UP001341840"/>
    </source>
</evidence>
<sequence length="156" mass="17803">MSALGTRDNENRYLQWRSRKTDADVNWRYWITLVVAAAFPISFAGMETNLIPVQRRTTIRLGWHRLQAMELTGVSDVFGGIPELSGRSMQRSPRCRAIRSNQRWRPTLRKTARLLPLRSLAMIGGGRAYWDDGVFRRLMLSSKPIIGCVRRGGGRG</sequence>
<organism evidence="2 3">
    <name type="scientific">Stylosanthes scabra</name>
    <dbReference type="NCBI Taxonomy" id="79078"/>
    <lineage>
        <taxon>Eukaryota</taxon>
        <taxon>Viridiplantae</taxon>
        <taxon>Streptophyta</taxon>
        <taxon>Embryophyta</taxon>
        <taxon>Tracheophyta</taxon>
        <taxon>Spermatophyta</taxon>
        <taxon>Magnoliopsida</taxon>
        <taxon>eudicotyledons</taxon>
        <taxon>Gunneridae</taxon>
        <taxon>Pentapetalae</taxon>
        <taxon>rosids</taxon>
        <taxon>fabids</taxon>
        <taxon>Fabales</taxon>
        <taxon>Fabaceae</taxon>
        <taxon>Papilionoideae</taxon>
        <taxon>50 kb inversion clade</taxon>
        <taxon>dalbergioids sensu lato</taxon>
        <taxon>Dalbergieae</taxon>
        <taxon>Pterocarpus clade</taxon>
        <taxon>Stylosanthes</taxon>
    </lineage>
</organism>
<keyword evidence="1" id="KW-0812">Transmembrane</keyword>
<keyword evidence="3" id="KW-1185">Reference proteome</keyword>
<reference evidence="2 3" key="1">
    <citation type="journal article" date="2023" name="Plants (Basel)">
        <title>Bridging the Gap: Combining Genomics and Transcriptomics Approaches to Understand Stylosanthes scabra, an Orphan Legume from the Brazilian Caatinga.</title>
        <authorList>
            <person name="Ferreira-Neto J.R.C."/>
            <person name="da Silva M.D."/>
            <person name="Binneck E."/>
            <person name="de Melo N.F."/>
            <person name="da Silva R.H."/>
            <person name="de Melo A.L.T.M."/>
            <person name="Pandolfi V."/>
            <person name="Bustamante F.O."/>
            <person name="Brasileiro-Vidal A.C."/>
            <person name="Benko-Iseppon A.M."/>
        </authorList>
    </citation>
    <scope>NUCLEOTIDE SEQUENCE [LARGE SCALE GENOMIC DNA]</scope>
    <source>
        <tissue evidence="2">Leaves</tissue>
    </source>
</reference>
<dbReference type="Proteomes" id="UP001341840">
    <property type="component" value="Unassembled WGS sequence"/>
</dbReference>
<dbReference type="EMBL" id="JASCZI010182079">
    <property type="protein sequence ID" value="MED6186962.1"/>
    <property type="molecule type" value="Genomic_DNA"/>
</dbReference>
<keyword evidence="1" id="KW-0472">Membrane</keyword>